<feature type="compositionally biased region" description="Polar residues" evidence="17">
    <location>
        <begin position="27"/>
        <end position="48"/>
    </location>
</feature>
<dbReference type="GO" id="GO:0015179">
    <property type="term" value="F:L-amino acid transmembrane transporter activity"/>
    <property type="evidence" value="ECO:0007669"/>
    <property type="project" value="TreeGrafter"/>
</dbReference>
<keyword evidence="4 16" id="KW-0812">Transmembrane</keyword>
<keyword evidence="8 14" id="KW-0915">Sodium</keyword>
<dbReference type="PROSITE" id="PS00610">
    <property type="entry name" value="NA_NEUROTRAN_SYMP_1"/>
    <property type="match status" value="1"/>
</dbReference>
<feature type="disulfide bond" evidence="15">
    <location>
        <begin position="201"/>
        <end position="209"/>
    </location>
</feature>
<keyword evidence="10 18" id="KW-0472">Membrane</keyword>
<keyword evidence="9" id="KW-0406">Ion transport</keyword>
<evidence type="ECO:0000256" key="1">
    <source>
        <dbReference type="ARBA" id="ARBA00004141"/>
    </source>
</evidence>
<keyword evidence="11" id="KW-0325">Glycoprotein</keyword>
<accession>A0A182PFL2</accession>
<proteinExistence type="inferred from homology"/>
<feature type="transmembrane region" description="Helical" evidence="18">
    <location>
        <begin position="168"/>
        <end position="189"/>
    </location>
</feature>
<dbReference type="InterPro" id="IPR037272">
    <property type="entry name" value="SNS_sf"/>
</dbReference>
<dbReference type="GO" id="GO:0005886">
    <property type="term" value="C:plasma membrane"/>
    <property type="evidence" value="ECO:0007669"/>
    <property type="project" value="TreeGrafter"/>
</dbReference>
<dbReference type="PRINTS" id="PR00176">
    <property type="entry name" value="NANEUSMPORT"/>
</dbReference>
<protein>
    <recommendedName>
        <fullName evidence="16">Transporter</fullName>
    </recommendedName>
</protein>
<reference evidence="20" key="1">
    <citation type="submission" date="2013-03" db="EMBL/GenBank/DDBJ databases">
        <title>The Genome Sequence of Anopheles epiroticus epiroticus2.</title>
        <authorList>
            <consortium name="The Broad Institute Genomics Platform"/>
            <person name="Neafsey D.E."/>
            <person name="Howell P."/>
            <person name="Walker B."/>
            <person name="Young S.K."/>
            <person name="Zeng Q."/>
            <person name="Gargeya S."/>
            <person name="Fitzgerald M."/>
            <person name="Haas B."/>
            <person name="Abouelleil A."/>
            <person name="Allen A.W."/>
            <person name="Alvarado L."/>
            <person name="Arachchi H.M."/>
            <person name="Berlin A.M."/>
            <person name="Chapman S.B."/>
            <person name="Gainer-Dewar J."/>
            <person name="Goldberg J."/>
            <person name="Griggs A."/>
            <person name="Gujja S."/>
            <person name="Hansen M."/>
            <person name="Howarth C."/>
            <person name="Imamovic A."/>
            <person name="Ireland A."/>
            <person name="Larimer J."/>
            <person name="McCowan C."/>
            <person name="Murphy C."/>
            <person name="Pearson M."/>
            <person name="Poon T.W."/>
            <person name="Priest M."/>
            <person name="Roberts A."/>
            <person name="Saif S."/>
            <person name="Shea T."/>
            <person name="Sisk P."/>
            <person name="Sykes S."/>
            <person name="Wortman J."/>
            <person name="Nusbaum C."/>
            <person name="Birren B."/>
        </authorList>
    </citation>
    <scope>NUCLEOTIDE SEQUENCE [LARGE SCALE GENOMIC DNA]</scope>
    <source>
        <strain evidence="20">Epiroticus2</strain>
    </source>
</reference>
<feature type="transmembrane region" description="Helical" evidence="18">
    <location>
        <begin position="88"/>
        <end position="105"/>
    </location>
</feature>
<evidence type="ECO:0000256" key="16">
    <source>
        <dbReference type="RuleBase" id="RU003732"/>
    </source>
</evidence>
<dbReference type="VEuPathDB" id="VectorBase:AEPI005719"/>
<dbReference type="Pfam" id="PF00209">
    <property type="entry name" value="SNF"/>
    <property type="match status" value="1"/>
</dbReference>
<evidence type="ECO:0000256" key="17">
    <source>
        <dbReference type="SAM" id="MobiDB-lite"/>
    </source>
</evidence>
<keyword evidence="5 16" id="KW-0769">Symport</keyword>
<organism evidence="19 20">
    <name type="scientific">Anopheles epiroticus</name>
    <dbReference type="NCBI Taxonomy" id="199890"/>
    <lineage>
        <taxon>Eukaryota</taxon>
        <taxon>Metazoa</taxon>
        <taxon>Ecdysozoa</taxon>
        <taxon>Arthropoda</taxon>
        <taxon>Hexapoda</taxon>
        <taxon>Insecta</taxon>
        <taxon>Pterygota</taxon>
        <taxon>Neoptera</taxon>
        <taxon>Endopterygota</taxon>
        <taxon>Diptera</taxon>
        <taxon>Nematocera</taxon>
        <taxon>Culicoidea</taxon>
        <taxon>Culicidae</taxon>
        <taxon>Anophelinae</taxon>
        <taxon>Anopheles</taxon>
    </lineage>
</organism>
<dbReference type="PROSITE" id="PS50267">
    <property type="entry name" value="NA_NEUROTRAN_SYMP_3"/>
    <property type="match status" value="1"/>
</dbReference>
<comment type="function">
    <text evidence="13">Unusual broad substrate spectrum amino acid:sodium cotransporter that promotes absorption of the D isomers of essential amino acids. Neutral amino acids are the preferred substrates, especially methionine and phenylalanine.</text>
</comment>
<evidence type="ECO:0000256" key="3">
    <source>
        <dbReference type="ARBA" id="ARBA00022448"/>
    </source>
</evidence>
<feature type="binding site" evidence="14">
    <location>
        <position position="99"/>
    </location>
    <ligand>
        <name>Na(+)</name>
        <dbReference type="ChEBI" id="CHEBI:29101"/>
        <label>1</label>
    </ligand>
</feature>
<evidence type="ECO:0000256" key="10">
    <source>
        <dbReference type="ARBA" id="ARBA00023136"/>
    </source>
</evidence>
<dbReference type="SUPFAM" id="SSF161070">
    <property type="entry name" value="SNF-like"/>
    <property type="match status" value="1"/>
</dbReference>
<feature type="binding site" evidence="14">
    <location>
        <position position="103"/>
    </location>
    <ligand>
        <name>Na(+)</name>
        <dbReference type="ChEBI" id="CHEBI:29101"/>
        <label>1</label>
    </ligand>
</feature>
<dbReference type="PANTHER" id="PTHR11616:SF321">
    <property type="entry name" value="SODIUM-DEPENDENT NUTRIENT AMINO ACID TRANSPORTER 1-RELATED"/>
    <property type="match status" value="1"/>
</dbReference>
<dbReference type="EnsemblMetazoa" id="AEPI005719-RA">
    <property type="protein sequence ID" value="AEPI005719-PA"/>
    <property type="gene ID" value="AEPI005719"/>
</dbReference>
<sequence>MATSNPAFESDEPVSVVRPESNERTSEPATQRATGKSSAKVNQFQQHQPTPPPDLPGSGSSTRTSALLEMNLMKNIQKVQRDKWGKDIEFLLSCIALSVGLGNVWRFPFTALENGGGAFVIPYLIVLLLVGRPIYYLEMLISQFSSRGCINVYDASPAMRGIGVGQTYSTFIVMTYYASLMAVTMRYLIASFGDPLPWSECREEWNATCIDSRLVTNMAENSTATAVSSAELYFV</sequence>
<keyword evidence="12" id="KW-0739">Sodium transport</keyword>
<evidence type="ECO:0000256" key="15">
    <source>
        <dbReference type="PIRSR" id="PIRSR600175-2"/>
    </source>
</evidence>
<reference evidence="19" key="2">
    <citation type="submission" date="2020-05" db="UniProtKB">
        <authorList>
            <consortium name="EnsemblMetazoa"/>
        </authorList>
    </citation>
    <scope>IDENTIFICATION</scope>
    <source>
        <strain evidence="19">Epiroticus2</strain>
    </source>
</reference>
<evidence type="ECO:0000256" key="9">
    <source>
        <dbReference type="ARBA" id="ARBA00023065"/>
    </source>
</evidence>
<evidence type="ECO:0000256" key="14">
    <source>
        <dbReference type="PIRSR" id="PIRSR600175-1"/>
    </source>
</evidence>
<dbReference type="GO" id="GO:0089718">
    <property type="term" value="P:amino acid import across plasma membrane"/>
    <property type="evidence" value="ECO:0007669"/>
    <property type="project" value="TreeGrafter"/>
</dbReference>
<evidence type="ECO:0000256" key="2">
    <source>
        <dbReference type="ARBA" id="ARBA00006459"/>
    </source>
</evidence>
<feature type="transmembrane region" description="Helical" evidence="18">
    <location>
        <begin position="117"/>
        <end position="137"/>
    </location>
</feature>
<evidence type="ECO:0000313" key="20">
    <source>
        <dbReference type="Proteomes" id="UP000075885"/>
    </source>
</evidence>
<comment type="subcellular location">
    <subcellularLocation>
        <location evidence="1">Membrane</location>
        <topology evidence="1">Multi-pass membrane protein</topology>
    </subcellularLocation>
</comment>
<evidence type="ECO:0000256" key="5">
    <source>
        <dbReference type="ARBA" id="ARBA00022847"/>
    </source>
</evidence>
<dbReference type="AlphaFoldDB" id="A0A182PFL2"/>
<dbReference type="GO" id="GO:0005283">
    <property type="term" value="F:amino acid:sodium symporter activity"/>
    <property type="evidence" value="ECO:0007669"/>
    <property type="project" value="TreeGrafter"/>
</dbReference>
<keyword evidence="7 18" id="KW-1133">Transmembrane helix</keyword>
<keyword evidence="3 16" id="KW-0813">Transport</keyword>
<evidence type="ECO:0000256" key="4">
    <source>
        <dbReference type="ARBA" id="ARBA00022692"/>
    </source>
</evidence>
<evidence type="ECO:0000256" key="11">
    <source>
        <dbReference type="ARBA" id="ARBA00023180"/>
    </source>
</evidence>
<keyword evidence="6" id="KW-0029">Amino-acid transport</keyword>
<keyword evidence="15" id="KW-1015">Disulfide bond</keyword>
<comment type="similarity">
    <text evidence="2 16">Belongs to the sodium:neurotransmitter symporter (SNF) (TC 2.A.22) family.</text>
</comment>
<dbReference type="GO" id="GO:0046872">
    <property type="term" value="F:metal ion binding"/>
    <property type="evidence" value="ECO:0007669"/>
    <property type="project" value="UniProtKB-KW"/>
</dbReference>
<evidence type="ECO:0000256" key="8">
    <source>
        <dbReference type="ARBA" id="ARBA00023053"/>
    </source>
</evidence>
<keyword evidence="14" id="KW-0479">Metal-binding</keyword>
<evidence type="ECO:0000256" key="13">
    <source>
        <dbReference type="ARBA" id="ARBA00037785"/>
    </source>
</evidence>
<feature type="region of interest" description="Disordered" evidence="17">
    <location>
        <begin position="1"/>
        <end position="62"/>
    </location>
</feature>
<name>A0A182PFL2_9DIPT</name>
<keyword evidence="20" id="KW-1185">Reference proteome</keyword>
<evidence type="ECO:0000313" key="19">
    <source>
        <dbReference type="EnsemblMetazoa" id="AEPI005719-PA"/>
    </source>
</evidence>
<dbReference type="STRING" id="199890.A0A182PFL2"/>
<dbReference type="PANTHER" id="PTHR11616">
    <property type="entry name" value="SODIUM/CHLORIDE DEPENDENT TRANSPORTER"/>
    <property type="match status" value="1"/>
</dbReference>
<dbReference type="Proteomes" id="UP000075885">
    <property type="component" value="Unassembled WGS sequence"/>
</dbReference>
<evidence type="ECO:0000256" key="18">
    <source>
        <dbReference type="SAM" id="Phobius"/>
    </source>
</evidence>
<dbReference type="InterPro" id="IPR000175">
    <property type="entry name" value="Na/ntran_symport"/>
</dbReference>
<evidence type="ECO:0000256" key="7">
    <source>
        <dbReference type="ARBA" id="ARBA00022989"/>
    </source>
</evidence>
<evidence type="ECO:0000256" key="12">
    <source>
        <dbReference type="ARBA" id="ARBA00023201"/>
    </source>
</evidence>
<evidence type="ECO:0000256" key="6">
    <source>
        <dbReference type="ARBA" id="ARBA00022970"/>
    </source>
</evidence>